<dbReference type="PANTHER" id="PTHR42870">
    <property type="entry name" value="ACETYL-COA C-ACETYLTRANSFERASE"/>
    <property type="match status" value="1"/>
</dbReference>
<protein>
    <recommendedName>
        <fullName evidence="1">Thiolase N-terminal domain-containing protein</fullName>
    </recommendedName>
</protein>
<dbReference type="AlphaFoldDB" id="X1BES5"/>
<reference evidence="2" key="1">
    <citation type="journal article" date="2014" name="Front. Microbiol.">
        <title>High frequency of phylogenetically diverse reductive dehalogenase-homologous genes in deep subseafloor sedimentary metagenomes.</title>
        <authorList>
            <person name="Kawai M."/>
            <person name="Futagami T."/>
            <person name="Toyoda A."/>
            <person name="Takaki Y."/>
            <person name="Nishi S."/>
            <person name="Hori S."/>
            <person name="Arai W."/>
            <person name="Tsubouchi T."/>
            <person name="Morono Y."/>
            <person name="Uchiyama I."/>
            <person name="Ito T."/>
            <person name="Fujiyama A."/>
            <person name="Inagaki F."/>
            <person name="Takami H."/>
        </authorList>
    </citation>
    <scope>NUCLEOTIDE SEQUENCE</scope>
    <source>
        <strain evidence="2">Expedition CK06-06</strain>
    </source>
</reference>
<dbReference type="InterPro" id="IPR020616">
    <property type="entry name" value="Thiolase_N"/>
</dbReference>
<accession>X1BES5</accession>
<dbReference type="EMBL" id="BART01022206">
    <property type="protein sequence ID" value="GAG93520.1"/>
    <property type="molecule type" value="Genomic_DNA"/>
</dbReference>
<dbReference type="InterPro" id="IPR016039">
    <property type="entry name" value="Thiolase-like"/>
</dbReference>
<comment type="caution">
    <text evidence="2">The sequence shown here is derived from an EMBL/GenBank/DDBJ whole genome shotgun (WGS) entry which is preliminary data.</text>
</comment>
<gene>
    <name evidence="2" type="ORF">S01H4_40716</name>
</gene>
<feature type="non-terminal residue" evidence="2">
    <location>
        <position position="179"/>
    </location>
</feature>
<proteinExistence type="predicted"/>
<dbReference type="GO" id="GO:0016747">
    <property type="term" value="F:acyltransferase activity, transferring groups other than amino-acyl groups"/>
    <property type="evidence" value="ECO:0007669"/>
    <property type="project" value="InterPro"/>
</dbReference>
<dbReference type="PANTHER" id="PTHR42870:SF1">
    <property type="entry name" value="NON-SPECIFIC LIPID-TRANSFER PROTEIN-LIKE 2"/>
    <property type="match status" value="1"/>
</dbReference>
<dbReference type="Pfam" id="PF00108">
    <property type="entry name" value="Thiolase_N"/>
    <property type="match status" value="1"/>
</dbReference>
<dbReference type="SUPFAM" id="SSF53901">
    <property type="entry name" value="Thiolase-like"/>
    <property type="match status" value="1"/>
</dbReference>
<sequence length="179" mass="18997">MFREVSIIGCGMTKFGRQRNKNLSDLLVEASTNTIRDSSVGEEDIQAVYVASMLSGELANQTAVASAVTDELGLLPAAADRIENGPASGGSAVKNACLAIASGMYDCVLVVGGEKQTHVPGNEVTDRLATMTHPTAEYIHGVTLPSLAGMFTRLYMKKYGVERKHLAMVAIKNHKNALG</sequence>
<evidence type="ECO:0000313" key="2">
    <source>
        <dbReference type="EMBL" id="GAG93520.1"/>
    </source>
</evidence>
<feature type="domain" description="Thiolase N-terminal" evidence="1">
    <location>
        <begin position="5"/>
        <end position="177"/>
    </location>
</feature>
<organism evidence="2">
    <name type="scientific">marine sediment metagenome</name>
    <dbReference type="NCBI Taxonomy" id="412755"/>
    <lineage>
        <taxon>unclassified sequences</taxon>
        <taxon>metagenomes</taxon>
        <taxon>ecological metagenomes</taxon>
    </lineage>
</organism>
<evidence type="ECO:0000259" key="1">
    <source>
        <dbReference type="Pfam" id="PF00108"/>
    </source>
</evidence>
<dbReference type="CDD" id="cd00829">
    <property type="entry name" value="SCP-x_thiolase"/>
    <property type="match status" value="1"/>
</dbReference>
<dbReference type="Gene3D" id="3.40.47.10">
    <property type="match status" value="1"/>
</dbReference>
<name>X1BES5_9ZZZZ</name>